<sequence>MPKRAYECDACNEVHEYESSAEDCCRPQVNEVWLCDVCEESHDDEEDAEKCCIGKVKARGIETVRCPSCFRDQELVRHAVEIEVAGHCSECNPHFSIDDTFKIGDMVEQQIAENLERLM</sequence>
<reference evidence="1 2" key="1">
    <citation type="journal article" date="2016" name="PLoS ONE">
        <title>Two Inducible Prophages of an Antarctic Pseudomonas sp. ANT_H14 Use the Same Capsid for Packaging Their Genomes - Characterization of a Novel Phage Helper-Satellite System.</title>
        <authorList>
            <person name="Dziewit L."/>
            <person name="Radlinska M."/>
        </authorList>
    </citation>
    <scope>NUCLEOTIDE SEQUENCE [LARGE SCALE GENOMIC DNA]</scope>
</reference>
<evidence type="ECO:0000313" key="2">
    <source>
        <dbReference type="Proteomes" id="UP000222764"/>
    </source>
</evidence>
<keyword evidence="2" id="KW-1185">Reference proteome</keyword>
<evidence type="ECO:0000313" key="1">
    <source>
        <dbReference type="EMBL" id="AMW64490.1"/>
    </source>
</evidence>
<accession>A0A1B0VME6</accession>
<protein>
    <submittedName>
        <fullName evidence="1">Uncharacterized protein</fullName>
    </submittedName>
</protein>
<dbReference type="EMBL" id="KU708004">
    <property type="protein sequence ID" value="AMW64490.1"/>
    <property type="molecule type" value="Genomic_DNA"/>
</dbReference>
<organism evidence="1 2">
    <name type="scientific">Pseudomonas phage phiAH14a</name>
    <dbReference type="NCBI Taxonomy" id="1805958"/>
    <lineage>
        <taxon>Viruses</taxon>
        <taxon>Duplodnaviria</taxon>
        <taxon>Heunggongvirae</taxon>
        <taxon>Uroviricota</taxon>
        <taxon>Caudoviricetes</taxon>
        <taxon>Miecznikowavirus</taxon>
        <taxon>Miecznikowavirus AH14a</taxon>
    </lineage>
</organism>
<gene>
    <name evidence="1" type="ORF">AH14a_p30</name>
</gene>
<proteinExistence type="predicted"/>
<name>A0A1B0VME6_9CAUD</name>
<dbReference type="Proteomes" id="UP000222764">
    <property type="component" value="Segment"/>
</dbReference>